<dbReference type="GO" id="GO:0006888">
    <property type="term" value="P:endoplasmic reticulum to Golgi vesicle-mediated transport"/>
    <property type="evidence" value="ECO:0007669"/>
    <property type="project" value="TreeGrafter"/>
</dbReference>
<dbReference type="InterPro" id="IPR024095">
    <property type="entry name" value="Vesicle_P115"/>
</dbReference>
<dbReference type="EMBL" id="MCOG01000110">
    <property type="protein sequence ID" value="ORY45764.1"/>
    <property type="molecule type" value="Genomic_DNA"/>
</dbReference>
<dbReference type="Gene3D" id="1.25.10.10">
    <property type="entry name" value="Leucine-rich Repeat Variant"/>
    <property type="match status" value="1"/>
</dbReference>
<dbReference type="GO" id="GO:0005795">
    <property type="term" value="C:Golgi stack"/>
    <property type="evidence" value="ECO:0007669"/>
    <property type="project" value="TreeGrafter"/>
</dbReference>
<evidence type="ECO:0000313" key="14">
    <source>
        <dbReference type="Proteomes" id="UP000193920"/>
    </source>
</evidence>
<keyword evidence="7 9" id="KW-0175">Coiled coil</keyword>
<name>A0A1Y2CG17_9FUNG</name>
<dbReference type="InterPro" id="IPR016024">
    <property type="entry name" value="ARM-type_fold"/>
</dbReference>
<evidence type="ECO:0000256" key="7">
    <source>
        <dbReference type="ARBA" id="ARBA00023054"/>
    </source>
</evidence>
<evidence type="ECO:0000256" key="6">
    <source>
        <dbReference type="ARBA" id="ARBA00023034"/>
    </source>
</evidence>
<dbReference type="GO" id="GO:0012507">
    <property type="term" value="C:ER to Golgi transport vesicle membrane"/>
    <property type="evidence" value="ECO:0007669"/>
    <property type="project" value="TreeGrafter"/>
</dbReference>
<proteinExistence type="predicted"/>
<dbReference type="Proteomes" id="UP000193920">
    <property type="component" value="Unassembled WGS sequence"/>
</dbReference>
<dbReference type="InterPro" id="IPR006953">
    <property type="entry name" value="Vesicle_Uso1_P115_head"/>
</dbReference>
<sequence>MQFLASKFRSQPVAQPTGAELVDKYCDRATHATLIEDRRAAVLGLKGLAHEYKLDVGIKGMSVLLDILKQDIMDSEITKAVLEALTILCSPEDSDEKEETETKNKEKDDLSIQFTEILIKDPKNVTTLLQALEGNDFYVRYFTIQLLNALMNNKPNQLQTCILTSPMGVSRLIDLLDDKREIIRNEGLLLLISLSRSNAEIQKIIAFENAFEKLLSIILQEGVTDGGIVVQDCLQLTHNLLRYNVSNQNLFRESSCIQVLPKLLVSRVQGPKNTLREISLIDPENEWTDQKIINATLILGLIRILVVPNNPNTTVNQNVMFQCKIMDILIDLAFCPRIPNKLKCQAFYAIADIIRGNTTNQDSFAKHVIRSGEVIDPTSPVITSPRRTRSQSKFDLAPPPLPILLILVQIILTPSKNDEFSIRAAAAYTFQCYVNNNPDGQLALLTTLMPPPEDNPNDEINDKPQTPGTIILSSLLEWNTTRKDPYKTWFAAVLLSHILMKNEQCKLMALKLNLYEYDEQISLLHKCMYSYITATKENVDVRVLIGFLCLIAVWLYDCPKAVSEFLKEDAHISILIEEIIQSSDIDIAVQGLAAFLFGICYEFNDGSEPSFSREKIQPIVLNRIGADVFISRFERLKESEYIEKVSPYLQIIAKDVTSKDNLPNLYFDYSFIELFKSAYGTIAMLKNKIEELEKKITTLNKESEEKDKKYEELVKDLKQKSEMISSLEKKLLDQNVQSSNNIQELENNLKTKQDHINQQKNNQRSQQIESENYSSNLQLIELTNKNNELIKQLEKQKLQYKELEQEQDDLLVCLAEHDLEIKKLKLKLIDYGEKDIIIDDDDSDDDENNEEQNNNDENNEQNNNDENNEEQNINNISEINQESNKIGKCV</sequence>
<evidence type="ECO:0000259" key="12">
    <source>
        <dbReference type="Pfam" id="PF04871"/>
    </source>
</evidence>
<dbReference type="AlphaFoldDB" id="A0A1Y2CG17"/>
<evidence type="ECO:0000313" key="13">
    <source>
        <dbReference type="EMBL" id="ORY45764.1"/>
    </source>
</evidence>
<dbReference type="Pfam" id="PF04871">
    <property type="entry name" value="Uso1_p115_C"/>
    <property type="match status" value="1"/>
</dbReference>
<reference evidence="13 14" key="1">
    <citation type="submission" date="2016-08" db="EMBL/GenBank/DDBJ databases">
        <title>A Parts List for Fungal Cellulosomes Revealed by Comparative Genomics.</title>
        <authorList>
            <consortium name="DOE Joint Genome Institute"/>
            <person name="Haitjema C.H."/>
            <person name="Gilmore S.P."/>
            <person name="Henske J.K."/>
            <person name="Solomon K.V."/>
            <person name="De Groot R."/>
            <person name="Kuo A."/>
            <person name="Mondo S.J."/>
            <person name="Salamov A.A."/>
            <person name="Labutti K."/>
            <person name="Zhao Z."/>
            <person name="Chiniquy J."/>
            <person name="Barry K."/>
            <person name="Brewer H.M."/>
            <person name="Purvine S.O."/>
            <person name="Wright A.T."/>
            <person name="Boxma B."/>
            <person name="Van Alen T."/>
            <person name="Hackstein J.H."/>
            <person name="Baker S.E."/>
            <person name="Grigoriev I.V."/>
            <person name="O'Malley M.A."/>
        </authorList>
    </citation>
    <scope>NUCLEOTIDE SEQUENCE [LARGE SCALE GENOMIC DNA]</scope>
    <source>
        <strain evidence="13 14">G1</strain>
    </source>
</reference>
<feature type="domain" description="Uso1/p115-like vesicle tethering protein C-terminal" evidence="12">
    <location>
        <begin position="738"/>
        <end position="851"/>
    </location>
</feature>
<dbReference type="STRING" id="1754190.A0A1Y2CG17"/>
<feature type="compositionally biased region" description="Acidic residues" evidence="10">
    <location>
        <begin position="838"/>
        <end position="859"/>
    </location>
</feature>
<feature type="domain" description="Vesicle tethering protein Uso1/P115-like head" evidence="11">
    <location>
        <begin position="357"/>
        <end position="682"/>
    </location>
</feature>
<evidence type="ECO:0000256" key="2">
    <source>
        <dbReference type="ARBA" id="ARBA00004496"/>
    </source>
</evidence>
<evidence type="ECO:0008006" key="15">
    <source>
        <dbReference type="Google" id="ProtNLM"/>
    </source>
</evidence>
<comment type="caution">
    <text evidence="13">The sequence shown here is derived from an EMBL/GenBank/DDBJ whole genome shotgun (WGS) entry which is preliminary data.</text>
</comment>
<gene>
    <name evidence="13" type="ORF">LY90DRAFT_416458</name>
</gene>
<dbReference type="GO" id="GO:0048211">
    <property type="term" value="P:Golgi vesicle docking"/>
    <property type="evidence" value="ECO:0007669"/>
    <property type="project" value="TreeGrafter"/>
</dbReference>
<feature type="coiled-coil region" evidence="9">
    <location>
        <begin position="675"/>
        <end position="813"/>
    </location>
</feature>
<evidence type="ECO:0000256" key="5">
    <source>
        <dbReference type="ARBA" id="ARBA00022737"/>
    </source>
</evidence>
<protein>
    <recommendedName>
        <fullName evidence="15">Vesicle tethering protein Uso1/P115-like head domain-containing protein</fullName>
    </recommendedName>
</protein>
<evidence type="ECO:0000256" key="1">
    <source>
        <dbReference type="ARBA" id="ARBA00004184"/>
    </source>
</evidence>
<organism evidence="13 14">
    <name type="scientific">Neocallimastix californiae</name>
    <dbReference type="NCBI Taxonomy" id="1754190"/>
    <lineage>
        <taxon>Eukaryota</taxon>
        <taxon>Fungi</taxon>
        <taxon>Fungi incertae sedis</taxon>
        <taxon>Chytridiomycota</taxon>
        <taxon>Chytridiomycota incertae sedis</taxon>
        <taxon>Neocallimastigomycetes</taxon>
        <taxon>Neocallimastigales</taxon>
        <taxon>Neocallimastigaceae</taxon>
        <taxon>Neocallimastix</taxon>
    </lineage>
</organism>
<keyword evidence="14" id="KW-1185">Reference proteome</keyword>
<dbReference type="InterPro" id="IPR041209">
    <property type="entry name" value="P115_Arm_rpt"/>
</dbReference>
<evidence type="ECO:0000256" key="4">
    <source>
        <dbReference type="ARBA" id="ARBA00022490"/>
    </source>
</evidence>
<dbReference type="Pfam" id="PF18770">
    <property type="entry name" value="Arm_vescicular"/>
    <property type="match status" value="1"/>
</dbReference>
<keyword evidence="6" id="KW-0333">Golgi apparatus</keyword>
<dbReference type="GO" id="GO:0006886">
    <property type="term" value="P:intracellular protein transport"/>
    <property type="evidence" value="ECO:0007669"/>
    <property type="project" value="InterPro"/>
</dbReference>
<evidence type="ECO:0000256" key="10">
    <source>
        <dbReference type="SAM" id="MobiDB-lite"/>
    </source>
</evidence>
<keyword evidence="5" id="KW-0677">Repeat</keyword>
<dbReference type="PANTHER" id="PTHR10013:SF0">
    <property type="entry name" value="GENERAL VESICULAR TRANSPORT FACTOR P115"/>
    <property type="match status" value="1"/>
</dbReference>
<comment type="subcellular location">
    <subcellularLocation>
        <location evidence="2">Cytoplasm</location>
    </subcellularLocation>
    <subcellularLocation>
        <location evidence="1">Endomembrane system</location>
        <topology evidence="1">Peripheral membrane protein</topology>
    </subcellularLocation>
    <subcellularLocation>
        <location evidence="3">Golgi apparatus</location>
    </subcellularLocation>
</comment>
<evidence type="ECO:0000256" key="9">
    <source>
        <dbReference type="SAM" id="Coils"/>
    </source>
</evidence>
<dbReference type="InterPro" id="IPR011989">
    <property type="entry name" value="ARM-like"/>
</dbReference>
<dbReference type="GO" id="GO:0000139">
    <property type="term" value="C:Golgi membrane"/>
    <property type="evidence" value="ECO:0007669"/>
    <property type="project" value="InterPro"/>
</dbReference>
<dbReference type="InterPro" id="IPR006955">
    <property type="entry name" value="Uso1_p115_C"/>
</dbReference>
<dbReference type="GO" id="GO:0048280">
    <property type="term" value="P:vesicle fusion with Golgi apparatus"/>
    <property type="evidence" value="ECO:0007669"/>
    <property type="project" value="InterPro"/>
</dbReference>
<keyword evidence="8" id="KW-0472">Membrane</keyword>
<accession>A0A1Y2CG17</accession>
<dbReference type="GO" id="GO:0005783">
    <property type="term" value="C:endoplasmic reticulum"/>
    <property type="evidence" value="ECO:0007669"/>
    <property type="project" value="TreeGrafter"/>
</dbReference>
<dbReference type="SUPFAM" id="SSF48371">
    <property type="entry name" value="ARM repeat"/>
    <property type="match status" value="2"/>
</dbReference>
<feature type="region of interest" description="Disordered" evidence="10">
    <location>
        <begin position="837"/>
        <end position="890"/>
    </location>
</feature>
<evidence type="ECO:0000256" key="8">
    <source>
        <dbReference type="ARBA" id="ARBA00023136"/>
    </source>
</evidence>
<keyword evidence="4" id="KW-0963">Cytoplasm</keyword>
<evidence type="ECO:0000259" key="11">
    <source>
        <dbReference type="Pfam" id="PF04869"/>
    </source>
</evidence>
<evidence type="ECO:0000256" key="3">
    <source>
        <dbReference type="ARBA" id="ARBA00004555"/>
    </source>
</evidence>
<dbReference type="OrthoDB" id="198977at2759"/>
<feature type="compositionally biased region" description="Low complexity" evidence="10">
    <location>
        <begin position="860"/>
        <end position="884"/>
    </location>
</feature>
<dbReference type="PANTHER" id="PTHR10013">
    <property type="entry name" value="GENERAL VESICULAR TRANSPORT FACTOR P115"/>
    <property type="match status" value="1"/>
</dbReference>
<dbReference type="Pfam" id="PF04869">
    <property type="entry name" value="Uso1_p115_head"/>
    <property type="match status" value="1"/>
</dbReference>